<feature type="compositionally biased region" description="Basic and acidic residues" evidence="1">
    <location>
        <begin position="69"/>
        <end position="84"/>
    </location>
</feature>
<evidence type="ECO:0000256" key="1">
    <source>
        <dbReference type="SAM" id="MobiDB-lite"/>
    </source>
</evidence>
<evidence type="ECO:0000313" key="2">
    <source>
        <dbReference type="EMBL" id="OGG51978.1"/>
    </source>
</evidence>
<feature type="region of interest" description="Disordered" evidence="1">
    <location>
        <begin position="38"/>
        <end position="84"/>
    </location>
</feature>
<gene>
    <name evidence="2" type="ORF">A3F84_15280</name>
</gene>
<accession>A0A1F6CS12</accession>
<organism evidence="2 3">
    <name type="scientific">Handelsmanbacteria sp. (strain RIFCSPLOWO2_12_FULL_64_10)</name>
    <dbReference type="NCBI Taxonomy" id="1817868"/>
    <lineage>
        <taxon>Bacteria</taxon>
        <taxon>Candidatus Handelsmaniibacteriota</taxon>
    </lineage>
</organism>
<dbReference type="AlphaFoldDB" id="A0A1F6CS12"/>
<comment type="caution">
    <text evidence="2">The sequence shown here is derived from an EMBL/GenBank/DDBJ whole genome shotgun (WGS) entry which is preliminary data.</text>
</comment>
<dbReference type="EMBL" id="MFKF01000162">
    <property type="protein sequence ID" value="OGG51978.1"/>
    <property type="molecule type" value="Genomic_DNA"/>
</dbReference>
<dbReference type="Proteomes" id="UP000178606">
    <property type="component" value="Unassembled WGS sequence"/>
</dbReference>
<name>A0A1F6CS12_HANXR</name>
<protein>
    <submittedName>
        <fullName evidence="2">Uncharacterized protein</fullName>
    </submittedName>
</protein>
<proteinExistence type="predicted"/>
<evidence type="ECO:0000313" key="3">
    <source>
        <dbReference type="Proteomes" id="UP000178606"/>
    </source>
</evidence>
<reference evidence="2 3" key="1">
    <citation type="journal article" date="2016" name="Nat. Commun.">
        <title>Thousands of microbial genomes shed light on interconnected biogeochemical processes in an aquifer system.</title>
        <authorList>
            <person name="Anantharaman K."/>
            <person name="Brown C.T."/>
            <person name="Hug L.A."/>
            <person name="Sharon I."/>
            <person name="Castelle C.J."/>
            <person name="Probst A.J."/>
            <person name="Thomas B.C."/>
            <person name="Singh A."/>
            <person name="Wilkins M.J."/>
            <person name="Karaoz U."/>
            <person name="Brodie E.L."/>
            <person name="Williams K.H."/>
            <person name="Hubbard S.S."/>
            <person name="Banfield J.F."/>
        </authorList>
    </citation>
    <scope>NUCLEOTIDE SEQUENCE [LARGE SCALE GENOMIC DNA]</scope>
    <source>
        <strain evidence="3">RIFCSPLOWO2_12_FULL_64_10</strain>
    </source>
</reference>
<sequence length="84" mass="9281">MKSILLKSRVQADGILELRVPTDLPESDVEVVVVVQPISDGDEQKSSGKSGWPPGFFERTAGAWQGEPLVREPQGEYEDRDKLS</sequence>